<feature type="compositionally biased region" description="Basic and acidic residues" evidence="1">
    <location>
        <begin position="34"/>
        <end position="56"/>
    </location>
</feature>
<organism evidence="4 5">
    <name type="scientific">Halalkalibacter oceani</name>
    <dbReference type="NCBI Taxonomy" id="1653776"/>
    <lineage>
        <taxon>Bacteria</taxon>
        <taxon>Bacillati</taxon>
        <taxon>Bacillota</taxon>
        <taxon>Bacilli</taxon>
        <taxon>Bacillales</taxon>
        <taxon>Bacillaceae</taxon>
        <taxon>Halalkalibacter</taxon>
    </lineage>
</organism>
<keyword evidence="5" id="KW-1185">Reference proteome</keyword>
<reference evidence="4" key="1">
    <citation type="submission" date="2022-05" db="EMBL/GenBank/DDBJ databases">
        <title>Comparative Genomics of Spacecraft Associated Microbes.</title>
        <authorList>
            <person name="Tran M.T."/>
            <person name="Wright A."/>
            <person name="Seuylemezian A."/>
            <person name="Eisen J."/>
            <person name="Coil D."/>
        </authorList>
    </citation>
    <scope>NUCLEOTIDE SEQUENCE</scope>
    <source>
        <strain evidence="4">214.1.1</strain>
    </source>
</reference>
<name>A0A9X2IMA9_9BACI</name>
<evidence type="ECO:0000313" key="4">
    <source>
        <dbReference type="EMBL" id="MCM3712551.1"/>
    </source>
</evidence>
<evidence type="ECO:0000313" key="5">
    <source>
        <dbReference type="Proteomes" id="UP001139179"/>
    </source>
</evidence>
<dbReference type="EMBL" id="JAMBOL010000001">
    <property type="protein sequence ID" value="MCM3712551.1"/>
    <property type="molecule type" value="Genomic_DNA"/>
</dbReference>
<dbReference type="Gene3D" id="2.30.30.1210">
    <property type="entry name" value="Domain of unknown function DUF1541"/>
    <property type="match status" value="1"/>
</dbReference>
<feature type="chain" id="PRO_5040917258" evidence="2">
    <location>
        <begin position="24"/>
        <end position="200"/>
    </location>
</feature>
<proteinExistence type="predicted"/>
<keyword evidence="2" id="KW-0732">Signal</keyword>
<sequence>MREKQVRIAIVAVFTVLTLTACGDNPNETVPGDNEDHIERSDNTEEPASHDSHAEMNHSSSGEVPDNLQPAENPAYEVGSHAILQTDHMAGMQGAEATITGAYDTVAYVVTYTPTTGGEPVEHHKWVVHEEIEDAADDQVMAPGTEVVLLADHMEGMEGATATIEAAEETTVYTVTYTSTTSGEEVEHHKWVIESELAAE</sequence>
<dbReference type="AlphaFoldDB" id="A0A9X2IMA9"/>
<feature type="region of interest" description="Disordered" evidence="1">
    <location>
        <begin position="22"/>
        <end position="73"/>
    </location>
</feature>
<dbReference type="RefSeq" id="WP_251221430.1">
    <property type="nucleotide sequence ID" value="NZ_JAMBOL010000001.1"/>
</dbReference>
<gene>
    <name evidence="4" type="ORF">M3202_00520</name>
</gene>
<evidence type="ECO:0000259" key="3">
    <source>
        <dbReference type="Pfam" id="PF07563"/>
    </source>
</evidence>
<accession>A0A9X2IMA9</accession>
<dbReference type="InterPro" id="IPR011438">
    <property type="entry name" value="DUF1541"/>
</dbReference>
<protein>
    <submittedName>
        <fullName evidence="4">YdhK family protein</fullName>
    </submittedName>
</protein>
<evidence type="ECO:0000256" key="1">
    <source>
        <dbReference type="SAM" id="MobiDB-lite"/>
    </source>
</evidence>
<dbReference type="Pfam" id="PF07563">
    <property type="entry name" value="DUF1541"/>
    <property type="match status" value="2"/>
</dbReference>
<evidence type="ECO:0000256" key="2">
    <source>
        <dbReference type="SAM" id="SignalP"/>
    </source>
</evidence>
<dbReference type="Proteomes" id="UP001139179">
    <property type="component" value="Unassembled WGS sequence"/>
</dbReference>
<comment type="caution">
    <text evidence="4">The sequence shown here is derived from an EMBL/GenBank/DDBJ whole genome shotgun (WGS) entry which is preliminary data.</text>
</comment>
<feature type="signal peptide" evidence="2">
    <location>
        <begin position="1"/>
        <end position="23"/>
    </location>
</feature>
<dbReference type="PROSITE" id="PS51257">
    <property type="entry name" value="PROKAR_LIPOPROTEIN"/>
    <property type="match status" value="1"/>
</dbReference>
<feature type="domain" description="DUF1541" evidence="3">
    <location>
        <begin position="143"/>
        <end position="194"/>
    </location>
</feature>
<feature type="domain" description="DUF1541" evidence="3">
    <location>
        <begin position="78"/>
        <end position="129"/>
    </location>
</feature>